<feature type="transmembrane region" description="Helical" evidence="13">
    <location>
        <begin position="36"/>
        <end position="54"/>
    </location>
</feature>
<dbReference type="Pfam" id="PF02535">
    <property type="entry name" value="Zip"/>
    <property type="match status" value="1"/>
</dbReference>
<comment type="subcellular location">
    <subcellularLocation>
        <location evidence="1">Cell membrane</location>
        <topology evidence="1">Multi-pass membrane protein</topology>
    </subcellularLocation>
</comment>
<proteinExistence type="inferred from homology"/>
<evidence type="ECO:0000256" key="5">
    <source>
        <dbReference type="ARBA" id="ARBA00022692"/>
    </source>
</evidence>
<evidence type="ECO:0000256" key="3">
    <source>
        <dbReference type="ARBA" id="ARBA00022448"/>
    </source>
</evidence>
<dbReference type="EMBL" id="VSSQ01000669">
    <property type="protein sequence ID" value="MPL99481.1"/>
    <property type="molecule type" value="Genomic_DNA"/>
</dbReference>
<keyword evidence="8" id="KW-0864">Zinc transport</keyword>
<evidence type="ECO:0000256" key="8">
    <source>
        <dbReference type="ARBA" id="ARBA00022906"/>
    </source>
</evidence>
<feature type="transmembrane region" description="Helical" evidence="13">
    <location>
        <begin position="6"/>
        <end position="29"/>
    </location>
</feature>
<evidence type="ECO:0000256" key="10">
    <source>
        <dbReference type="ARBA" id="ARBA00023004"/>
    </source>
</evidence>
<protein>
    <submittedName>
        <fullName evidence="14">Zinc transporter ZupT</fullName>
    </submittedName>
</protein>
<dbReference type="GO" id="GO:0046872">
    <property type="term" value="F:metal ion binding"/>
    <property type="evidence" value="ECO:0007669"/>
    <property type="project" value="UniProtKB-KW"/>
</dbReference>
<dbReference type="HAMAP" id="MF_00548">
    <property type="entry name" value="ZupT"/>
    <property type="match status" value="1"/>
</dbReference>
<evidence type="ECO:0000256" key="2">
    <source>
        <dbReference type="ARBA" id="ARBA00009703"/>
    </source>
</evidence>
<dbReference type="AlphaFoldDB" id="A0A644W6X4"/>
<feature type="transmembrane region" description="Helical" evidence="13">
    <location>
        <begin position="157"/>
        <end position="179"/>
    </location>
</feature>
<evidence type="ECO:0000256" key="12">
    <source>
        <dbReference type="ARBA" id="ARBA00023136"/>
    </source>
</evidence>
<evidence type="ECO:0000256" key="7">
    <source>
        <dbReference type="ARBA" id="ARBA00022833"/>
    </source>
</evidence>
<dbReference type="GO" id="GO:0005886">
    <property type="term" value="C:plasma membrane"/>
    <property type="evidence" value="ECO:0007669"/>
    <property type="project" value="UniProtKB-SubCell"/>
</dbReference>
<keyword evidence="3" id="KW-0813">Transport</keyword>
<keyword evidence="7" id="KW-0862">Zinc</keyword>
<evidence type="ECO:0000256" key="6">
    <source>
        <dbReference type="ARBA" id="ARBA00022723"/>
    </source>
</evidence>
<dbReference type="GO" id="GO:0005385">
    <property type="term" value="F:zinc ion transmembrane transporter activity"/>
    <property type="evidence" value="ECO:0007669"/>
    <property type="project" value="TreeGrafter"/>
</dbReference>
<evidence type="ECO:0000256" key="11">
    <source>
        <dbReference type="ARBA" id="ARBA00023065"/>
    </source>
</evidence>
<reference evidence="14" key="1">
    <citation type="submission" date="2019-08" db="EMBL/GenBank/DDBJ databases">
        <authorList>
            <person name="Kucharzyk K."/>
            <person name="Murdoch R.W."/>
            <person name="Higgins S."/>
            <person name="Loffler F."/>
        </authorList>
    </citation>
    <scope>NUCLEOTIDE SEQUENCE</scope>
</reference>
<keyword evidence="10" id="KW-0408">Iron</keyword>
<dbReference type="InterPro" id="IPR023498">
    <property type="entry name" value="Zn_transptr_ZupT"/>
</dbReference>
<dbReference type="PANTHER" id="PTHR11040">
    <property type="entry name" value="ZINC/IRON TRANSPORTER"/>
    <property type="match status" value="1"/>
</dbReference>
<dbReference type="NCBIfam" id="NF003243">
    <property type="entry name" value="PRK04201.1"/>
    <property type="match status" value="1"/>
</dbReference>
<evidence type="ECO:0000256" key="13">
    <source>
        <dbReference type="SAM" id="Phobius"/>
    </source>
</evidence>
<keyword evidence="4" id="KW-1003">Cell membrane</keyword>
<keyword evidence="11" id="KW-0406">Ion transport</keyword>
<dbReference type="PANTHER" id="PTHR11040:SF205">
    <property type="entry name" value="ZINC TRANSPORTER ZUPT"/>
    <property type="match status" value="1"/>
</dbReference>
<comment type="similarity">
    <text evidence="2">Belongs to the ZIP transporter (TC 2.A.5) family. ZupT subfamily.</text>
</comment>
<comment type="caution">
    <text evidence="14">The sequence shown here is derived from an EMBL/GenBank/DDBJ whole genome shotgun (WGS) entry which is preliminary data.</text>
</comment>
<name>A0A644W6X4_9ZZZZ</name>
<keyword evidence="12 13" id="KW-0472">Membrane</keyword>
<keyword evidence="6" id="KW-0479">Metal-binding</keyword>
<evidence type="ECO:0000256" key="4">
    <source>
        <dbReference type="ARBA" id="ARBA00022475"/>
    </source>
</evidence>
<feature type="transmembrane region" description="Helical" evidence="13">
    <location>
        <begin position="74"/>
        <end position="95"/>
    </location>
</feature>
<evidence type="ECO:0000313" key="14">
    <source>
        <dbReference type="EMBL" id="MPL99481.1"/>
    </source>
</evidence>
<feature type="transmembrane region" description="Helical" evidence="13">
    <location>
        <begin position="218"/>
        <end position="237"/>
    </location>
</feature>
<evidence type="ECO:0000256" key="9">
    <source>
        <dbReference type="ARBA" id="ARBA00022989"/>
    </source>
</evidence>
<dbReference type="InterPro" id="IPR003689">
    <property type="entry name" value="ZIP"/>
</dbReference>
<accession>A0A644W6X4</accession>
<gene>
    <name evidence="14" type="primary">zupT_13</name>
    <name evidence="14" type="ORF">SDC9_45699</name>
</gene>
<sequence>MEGNYITAFALTLFAGLSTAIGSGIVLLYKKFSPKFLAASLGFSAGVMIFISLVELYPDAQEQLGILYGEKPGNFYTLLAFFGGIALIAIIDYLVPSYENPHEPGDLSINKINGENRDKGLMRLGFMSAFAIAIHNFPEGIATFVSAMNDPALGATIAVAIGIHNIPEGIAVAIPIYYATKSRKKAFWNSLLSGLAEPLGAVFGYFMLSYFFHESFMGVILAGVAGIMVYISLDELLPTAEKYGEHHPAIIGVIAGMAVMGLSLLIM</sequence>
<keyword evidence="9 13" id="KW-1133">Transmembrane helix</keyword>
<evidence type="ECO:0000256" key="1">
    <source>
        <dbReference type="ARBA" id="ARBA00004651"/>
    </source>
</evidence>
<keyword evidence="5 13" id="KW-0812">Transmembrane</keyword>
<feature type="transmembrane region" description="Helical" evidence="13">
    <location>
        <begin position="249"/>
        <end position="266"/>
    </location>
</feature>
<feature type="transmembrane region" description="Helical" evidence="13">
    <location>
        <begin position="120"/>
        <end position="137"/>
    </location>
</feature>
<organism evidence="14">
    <name type="scientific">bioreactor metagenome</name>
    <dbReference type="NCBI Taxonomy" id="1076179"/>
    <lineage>
        <taxon>unclassified sequences</taxon>
        <taxon>metagenomes</taxon>
        <taxon>ecological metagenomes</taxon>
    </lineage>
</organism>